<gene>
    <name evidence="1" type="ORF">RB614_37790</name>
</gene>
<dbReference type="RefSeq" id="WP_308717513.1">
    <property type="nucleotide sequence ID" value="NZ_JAVHUY010000053.1"/>
</dbReference>
<sequence>MAKETGLGWTAWSVDDSGGTLRDIKDDTTSLQIALPRGVQDATSLAVSAFERLLLLADLSGTMAGVFDDASNKVHDVLKSVPSQTAGREFLYTVSGQSLGVTNTPTIHVTDYQLNRAQDGSLTWSAPFVLANGIVPAWSSA</sequence>
<keyword evidence="2" id="KW-1185">Reference proteome</keyword>
<accession>A0ABU0ZUT1</accession>
<dbReference type="EMBL" id="JAVHUY010000053">
    <property type="protein sequence ID" value="MDQ7910262.1"/>
    <property type="molecule type" value="Genomic_DNA"/>
</dbReference>
<evidence type="ECO:0000313" key="2">
    <source>
        <dbReference type="Proteomes" id="UP001230908"/>
    </source>
</evidence>
<proteinExistence type="predicted"/>
<protein>
    <submittedName>
        <fullName evidence="1">Uncharacterized protein</fullName>
    </submittedName>
</protein>
<organism evidence="1 2">
    <name type="scientific">Phytohabitans maris</name>
    <dbReference type="NCBI Taxonomy" id="3071409"/>
    <lineage>
        <taxon>Bacteria</taxon>
        <taxon>Bacillati</taxon>
        <taxon>Actinomycetota</taxon>
        <taxon>Actinomycetes</taxon>
        <taxon>Micromonosporales</taxon>
        <taxon>Micromonosporaceae</taxon>
    </lineage>
</organism>
<dbReference type="Proteomes" id="UP001230908">
    <property type="component" value="Unassembled WGS sequence"/>
</dbReference>
<reference evidence="1 2" key="1">
    <citation type="submission" date="2023-08" db="EMBL/GenBank/DDBJ databases">
        <title>Phytohabitans sansha sp. nov., isolated from marine sediment.</title>
        <authorList>
            <person name="Zhao Y."/>
            <person name="Yi K."/>
        </authorList>
    </citation>
    <scope>NUCLEOTIDE SEQUENCE [LARGE SCALE GENOMIC DNA]</scope>
    <source>
        <strain evidence="1 2">ZYX-F-186</strain>
    </source>
</reference>
<name>A0ABU0ZUT1_9ACTN</name>
<evidence type="ECO:0000313" key="1">
    <source>
        <dbReference type="EMBL" id="MDQ7910262.1"/>
    </source>
</evidence>
<comment type="caution">
    <text evidence="1">The sequence shown here is derived from an EMBL/GenBank/DDBJ whole genome shotgun (WGS) entry which is preliminary data.</text>
</comment>